<comment type="caution">
    <text evidence="2">The sequence shown here is derived from an EMBL/GenBank/DDBJ whole genome shotgun (WGS) entry which is preliminary data.</text>
</comment>
<feature type="region of interest" description="Disordered" evidence="1">
    <location>
        <begin position="1"/>
        <end position="67"/>
    </location>
</feature>
<dbReference type="Proteomes" id="UP000306050">
    <property type="component" value="Chromosome SGRAM_20"/>
</dbReference>
<feature type="region of interest" description="Disordered" evidence="1">
    <location>
        <begin position="89"/>
        <end position="170"/>
    </location>
</feature>
<dbReference type="RefSeq" id="XP_029739663.1">
    <property type="nucleotide sequence ID" value="XM_029883857.1"/>
</dbReference>
<dbReference type="GeneID" id="40726154"/>
<feature type="compositionally biased region" description="Acidic residues" evidence="1">
    <location>
        <begin position="284"/>
        <end position="304"/>
    </location>
</feature>
<reference evidence="2 3" key="1">
    <citation type="submission" date="2019-05" db="EMBL/GenBank/DDBJ databases">
        <title>Sporisorium graminicola CBS 10092 draft sequencing and annotation.</title>
        <authorList>
            <person name="Solano-Gonzalez S."/>
            <person name="Caddick M.X."/>
            <person name="Darby A."/>
        </authorList>
    </citation>
    <scope>NUCLEOTIDE SEQUENCE [LARGE SCALE GENOMIC DNA]</scope>
    <source>
        <strain evidence="2 3">CBS 10092</strain>
    </source>
</reference>
<dbReference type="OrthoDB" id="2556037at2759"/>
<dbReference type="KEGG" id="sgra:EX895_003259"/>
<feature type="compositionally biased region" description="Low complexity" evidence="1">
    <location>
        <begin position="89"/>
        <end position="145"/>
    </location>
</feature>
<feature type="compositionally biased region" description="Pro residues" evidence="1">
    <location>
        <begin position="146"/>
        <end position="156"/>
    </location>
</feature>
<sequence length="326" mass="33914">MSADILSATTSTAATGSPSTTPVARESQPANSITSTTSTSDNPRTNARSHAPKQPDEKITGLTPEQVMQELKKSGYVDQLRRQMIDAFTASSSASSATTRNAPTSSSATAAGAQAATPASQSAPSASLTAPTTEVSATASAAGASPPTPTPAPTSAPSPTTTTTTLTPLDIGTKPAFLSFLSTPLRQQVERQHGNLRNADTRGQQDQLLKLLDSEPVEHPHRDALGDATLYDLLIRHIVTADAPTSSPGTGGMLDKTKGRVGTEAFAKIRETINEMLNPSAKDAEDDEEEDDDEDDDNDEEADQESVAAAVDIAPQTQLSTAETQS</sequence>
<name>A0A4U7KW59_9BASI</name>
<evidence type="ECO:0000313" key="3">
    <source>
        <dbReference type="Proteomes" id="UP000306050"/>
    </source>
</evidence>
<keyword evidence="3" id="KW-1185">Reference proteome</keyword>
<feature type="region of interest" description="Disordered" evidence="1">
    <location>
        <begin position="275"/>
        <end position="326"/>
    </location>
</feature>
<organism evidence="2 3">
    <name type="scientific">Sporisorium graminicola</name>
    <dbReference type="NCBI Taxonomy" id="280036"/>
    <lineage>
        <taxon>Eukaryota</taxon>
        <taxon>Fungi</taxon>
        <taxon>Dikarya</taxon>
        <taxon>Basidiomycota</taxon>
        <taxon>Ustilaginomycotina</taxon>
        <taxon>Ustilaginomycetes</taxon>
        <taxon>Ustilaginales</taxon>
        <taxon>Ustilaginaceae</taxon>
        <taxon>Sporisorium</taxon>
    </lineage>
</organism>
<evidence type="ECO:0000313" key="2">
    <source>
        <dbReference type="EMBL" id="TKY87678.1"/>
    </source>
</evidence>
<proteinExistence type="predicted"/>
<feature type="compositionally biased region" description="Low complexity" evidence="1">
    <location>
        <begin position="7"/>
        <end position="24"/>
    </location>
</feature>
<feature type="compositionally biased region" description="Low complexity" evidence="1">
    <location>
        <begin position="157"/>
        <end position="168"/>
    </location>
</feature>
<evidence type="ECO:0000256" key="1">
    <source>
        <dbReference type="SAM" id="MobiDB-lite"/>
    </source>
</evidence>
<dbReference type="AlphaFoldDB" id="A0A4U7KW59"/>
<protein>
    <submittedName>
        <fullName evidence="2">Uncharacterized protein</fullName>
    </submittedName>
</protein>
<feature type="compositionally biased region" description="Polar residues" evidence="1">
    <location>
        <begin position="315"/>
        <end position="326"/>
    </location>
</feature>
<accession>A0A4U7KW59</accession>
<gene>
    <name evidence="2" type="ORF">EX895_003259</name>
</gene>
<dbReference type="EMBL" id="SRRM01000012">
    <property type="protein sequence ID" value="TKY87678.1"/>
    <property type="molecule type" value="Genomic_DNA"/>
</dbReference>